<name>A0ABQ8I0B9_9ROSI</name>
<evidence type="ECO:0008006" key="4">
    <source>
        <dbReference type="Google" id="ProtNLM"/>
    </source>
</evidence>
<dbReference type="CDD" id="cd23158">
    <property type="entry name" value="Prefoldin_UXT"/>
    <property type="match status" value="1"/>
</dbReference>
<comment type="caution">
    <text evidence="2">The sequence shown here is derived from an EMBL/GenBank/DDBJ whole genome shotgun (WGS) entry which is preliminary data.</text>
</comment>
<keyword evidence="3" id="KW-1185">Reference proteome</keyword>
<protein>
    <recommendedName>
        <fullName evidence="4">Protein UXT homolog</fullName>
    </recommendedName>
</protein>
<dbReference type="Gene3D" id="1.10.287.370">
    <property type="match status" value="1"/>
</dbReference>
<accession>A0ABQ8I0B9</accession>
<reference evidence="2 3" key="1">
    <citation type="submission" date="2021-02" db="EMBL/GenBank/DDBJ databases">
        <title>Plant Genome Project.</title>
        <authorList>
            <person name="Zhang R.-G."/>
        </authorList>
    </citation>
    <scope>NUCLEOTIDE SEQUENCE [LARGE SCALE GENOMIC DNA]</scope>
    <source>
        <tissue evidence="2">Leaves</tissue>
    </source>
</reference>
<organism evidence="2 3">
    <name type="scientific">Xanthoceras sorbifolium</name>
    <dbReference type="NCBI Taxonomy" id="99658"/>
    <lineage>
        <taxon>Eukaryota</taxon>
        <taxon>Viridiplantae</taxon>
        <taxon>Streptophyta</taxon>
        <taxon>Embryophyta</taxon>
        <taxon>Tracheophyta</taxon>
        <taxon>Spermatophyta</taxon>
        <taxon>Magnoliopsida</taxon>
        <taxon>eudicotyledons</taxon>
        <taxon>Gunneridae</taxon>
        <taxon>Pentapetalae</taxon>
        <taxon>rosids</taxon>
        <taxon>malvids</taxon>
        <taxon>Sapindales</taxon>
        <taxon>Sapindaceae</taxon>
        <taxon>Xanthoceroideae</taxon>
        <taxon>Xanthoceras</taxon>
    </lineage>
</organism>
<dbReference type="Proteomes" id="UP000827721">
    <property type="component" value="Unassembled WGS sequence"/>
</dbReference>
<dbReference type="SUPFAM" id="SSF46579">
    <property type="entry name" value="Prefoldin"/>
    <property type="match status" value="1"/>
</dbReference>
<dbReference type="InterPro" id="IPR004127">
    <property type="entry name" value="Prefoldin_subunit_alpha"/>
</dbReference>
<proteinExistence type="predicted"/>
<dbReference type="InterPro" id="IPR009053">
    <property type="entry name" value="Prefoldin"/>
</dbReference>
<dbReference type="Pfam" id="PF02996">
    <property type="entry name" value="Prefoldin"/>
    <property type="match status" value="1"/>
</dbReference>
<evidence type="ECO:0000313" key="3">
    <source>
        <dbReference type="Proteomes" id="UP000827721"/>
    </source>
</evidence>
<gene>
    <name evidence="2" type="ORF">JRO89_XS05G0036500</name>
</gene>
<sequence length="274" mass="31649">MDNYSQAKVQKFEEFVDRRLKPDLVRAIAERDKVFEQQKIFSDLRRNIENLEKNSVTSLRTLVNLGSEVYMQADVADTQRIFVDIGLGFHVEFTWAEALNFISQREERLAGQIEEYTRLIASIKAQIKVVCEGIRELLQLPAERRDMITNRLLINCKVQWNDVHDSGVMWTRVSFDHDKSTNSSLRRSVLDPGDKAQRSGAKSARSVTGGRRQARRRRLSLREGRCGSSAWMMERQIRRRHALLPEMMSVSYENTSVLSKSSNVEVVHPELIPL</sequence>
<evidence type="ECO:0000313" key="2">
    <source>
        <dbReference type="EMBL" id="KAH7570046.1"/>
    </source>
</evidence>
<evidence type="ECO:0000256" key="1">
    <source>
        <dbReference type="SAM" id="MobiDB-lite"/>
    </source>
</evidence>
<feature type="compositionally biased region" description="Basic and acidic residues" evidence="1">
    <location>
        <begin position="188"/>
        <end position="197"/>
    </location>
</feature>
<dbReference type="PANTHER" id="PTHR13345">
    <property type="entry name" value="MEDIATOR OF RNA POLYMERASE II TRANSCRIPTION SUBUNIT 10"/>
    <property type="match status" value="1"/>
</dbReference>
<dbReference type="PANTHER" id="PTHR13345:SF9">
    <property type="entry name" value="PROTEIN UXT"/>
    <property type="match status" value="1"/>
</dbReference>
<dbReference type="EMBL" id="JAFEMO010000005">
    <property type="protein sequence ID" value="KAH7570046.1"/>
    <property type="molecule type" value="Genomic_DNA"/>
</dbReference>
<feature type="region of interest" description="Disordered" evidence="1">
    <location>
        <begin position="182"/>
        <end position="219"/>
    </location>
</feature>